<organism evidence="3 4">
    <name type="scientific">Listeria farberi</name>
    <dbReference type="NCBI Taxonomy" id="2713500"/>
    <lineage>
        <taxon>Bacteria</taxon>
        <taxon>Bacillati</taxon>
        <taxon>Bacillota</taxon>
        <taxon>Bacilli</taxon>
        <taxon>Bacillales</taxon>
        <taxon>Listeriaceae</taxon>
        <taxon>Listeria</taxon>
    </lineage>
</organism>
<evidence type="ECO:0000313" key="3">
    <source>
        <dbReference type="EMBL" id="MBC1374205.1"/>
    </source>
</evidence>
<dbReference type="SUPFAM" id="SSF51261">
    <property type="entry name" value="Duplicated hybrid motif"/>
    <property type="match status" value="1"/>
</dbReference>
<gene>
    <name evidence="3" type="ORF">HB839_01555</name>
</gene>
<dbReference type="InterPro" id="IPR016047">
    <property type="entry name" value="M23ase_b-sheet_dom"/>
</dbReference>
<dbReference type="Proteomes" id="UP000518829">
    <property type="component" value="Unassembled WGS sequence"/>
</dbReference>
<keyword evidence="1" id="KW-1133">Transmembrane helix</keyword>
<evidence type="ECO:0000256" key="1">
    <source>
        <dbReference type="SAM" id="Phobius"/>
    </source>
</evidence>
<name>A0ABR6SIZ3_9LIST</name>
<dbReference type="InterPro" id="IPR050570">
    <property type="entry name" value="Cell_wall_metabolism_enzyme"/>
</dbReference>
<dbReference type="CDD" id="cd12797">
    <property type="entry name" value="M23_peptidase"/>
    <property type="match status" value="1"/>
</dbReference>
<keyword evidence="1" id="KW-0812">Transmembrane</keyword>
<dbReference type="PANTHER" id="PTHR21666:SF270">
    <property type="entry name" value="MUREIN HYDROLASE ACTIVATOR ENVC"/>
    <property type="match status" value="1"/>
</dbReference>
<sequence length="325" mass="34431">MKKVIMISAIVIVLSMIFIPTIAILFIAGDDSDSVKCSAVAGALTESGLENYLEDKGVFKGHAKDFFKYGSEYNVDPALVVAICMSETGRGTSSAVTKRNNPGGLMGNGDGFSFDTLEKGIEAMIENLSRNYIEMGLTTPETIQPKYCPVGASNDPMGLNNNWLTTVNFFLDELGGLSCDSIAGGTGSYIIPVDNPNVSSGFSDRTNPVTGIAESHKGLDFAQKTGSDIKAADDGTVVFAGFGASGSGFGGYGNVVLIEHKKNKEWTLYGHQSKLLVKTGQKVKQGQTIGKVGSTGQSTGPHLHFEIRKEKMGRQIDPAPVLGLN</sequence>
<comment type="caution">
    <text evidence="3">The sequence shown here is derived from an EMBL/GenBank/DDBJ whole genome shotgun (WGS) entry which is preliminary data.</text>
</comment>
<dbReference type="InterPro" id="IPR011055">
    <property type="entry name" value="Dup_hybrid_motif"/>
</dbReference>
<feature type="domain" description="M23ase beta-sheet core" evidence="2">
    <location>
        <begin position="215"/>
        <end position="318"/>
    </location>
</feature>
<evidence type="ECO:0000259" key="2">
    <source>
        <dbReference type="Pfam" id="PF01551"/>
    </source>
</evidence>
<protein>
    <submittedName>
        <fullName evidence="3">Peptidoglycan DD-metalloendopeptidase family protein</fullName>
    </submittedName>
</protein>
<accession>A0ABR6SIZ3</accession>
<evidence type="ECO:0000313" key="4">
    <source>
        <dbReference type="Proteomes" id="UP000518829"/>
    </source>
</evidence>
<feature type="transmembrane region" description="Helical" evidence="1">
    <location>
        <begin position="7"/>
        <end position="28"/>
    </location>
</feature>
<dbReference type="Pfam" id="PF01551">
    <property type="entry name" value="Peptidase_M23"/>
    <property type="match status" value="1"/>
</dbReference>
<keyword evidence="1" id="KW-0472">Membrane</keyword>
<dbReference type="EMBL" id="JAARPH010000001">
    <property type="protein sequence ID" value="MBC1374205.1"/>
    <property type="molecule type" value="Genomic_DNA"/>
</dbReference>
<reference evidence="3 4" key="1">
    <citation type="submission" date="2020-03" db="EMBL/GenBank/DDBJ databases">
        <title>Soil Listeria distribution.</title>
        <authorList>
            <person name="Liao J."/>
            <person name="Wiedmann M."/>
        </authorList>
    </citation>
    <scope>NUCLEOTIDE SEQUENCE [LARGE SCALE GENOMIC DNA]</scope>
    <source>
        <strain evidence="3 4">FSL L7-1699</strain>
    </source>
</reference>
<keyword evidence="4" id="KW-1185">Reference proteome</keyword>
<proteinExistence type="predicted"/>
<dbReference type="Gene3D" id="2.70.70.10">
    <property type="entry name" value="Glucose Permease (Domain IIA)"/>
    <property type="match status" value="1"/>
</dbReference>
<dbReference type="RefSeq" id="WP_185318744.1">
    <property type="nucleotide sequence ID" value="NZ_JAARPH010000001.1"/>
</dbReference>
<dbReference type="PANTHER" id="PTHR21666">
    <property type="entry name" value="PEPTIDASE-RELATED"/>
    <property type="match status" value="1"/>
</dbReference>